<dbReference type="PANTHER" id="PTHR33048:SF143">
    <property type="entry name" value="EXTRACELLULAR MEMBRANE PROTEIN CFEM DOMAIN-CONTAINING PROTEIN-RELATED"/>
    <property type="match status" value="1"/>
</dbReference>
<dbReference type="Pfam" id="PF05730">
    <property type="entry name" value="CFEM"/>
    <property type="match status" value="1"/>
</dbReference>
<feature type="signal peptide" evidence="16">
    <location>
        <begin position="1"/>
        <end position="17"/>
    </location>
</feature>
<evidence type="ECO:0000256" key="14">
    <source>
        <dbReference type="PROSITE-ProRule" id="PRU01356"/>
    </source>
</evidence>
<feature type="disulfide bond" evidence="14">
    <location>
        <begin position="31"/>
        <end position="71"/>
    </location>
</feature>
<feature type="disulfide bond" evidence="14">
    <location>
        <begin position="45"/>
        <end position="52"/>
    </location>
</feature>
<dbReference type="EMBL" id="JAAOAM010000104">
    <property type="protein sequence ID" value="KAF5547777.1"/>
    <property type="molecule type" value="Genomic_DNA"/>
</dbReference>
<dbReference type="AlphaFoldDB" id="A0A8H5N0H7"/>
<dbReference type="PANTHER" id="PTHR33048">
    <property type="entry name" value="PTH11-LIKE INTEGRAL MEMBRANE PROTEIN (AFU_ORTHOLOGUE AFUA_5G11245)"/>
    <property type="match status" value="1"/>
</dbReference>
<dbReference type="SMART" id="SM00747">
    <property type="entry name" value="CFEM"/>
    <property type="match status" value="1"/>
</dbReference>
<dbReference type="Pfam" id="PF20684">
    <property type="entry name" value="Fung_rhodopsin"/>
    <property type="match status" value="1"/>
</dbReference>
<feature type="disulfide bond" evidence="14">
    <location>
        <begin position="54"/>
        <end position="87"/>
    </location>
</feature>
<feature type="transmembrane region" description="Helical" evidence="15">
    <location>
        <begin position="175"/>
        <end position="198"/>
    </location>
</feature>
<dbReference type="GO" id="GO:0005576">
    <property type="term" value="C:extracellular region"/>
    <property type="evidence" value="ECO:0007669"/>
    <property type="project" value="UniProtKB-SubCell"/>
</dbReference>
<feature type="transmembrane region" description="Helical" evidence="15">
    <location>
        <begin position="596"/>
        <end position="617"/>
    </location>
</feature>
<protein>
    <submittedName>
        <fullName evidence="18">Integral membrane protein PTH11</fullName>
    </submittedName>
</protein>
<feature type="transmembrane region" description="Helical" evidence="15">
    <location>
        <begin position="97"/>
        <end position="118"/>
    </location>
</feature>
<dbReference type="InterPro" id="IPR049326">
    <property type="entry name" value="Rhodopsin_dom_fungi"/>
</dbReference>
<dbReference type="InterPro" id="IPR008427">
    <property type="entry name" value="Extracellular_membr_CFEM_dom"/>
</dbReference>
<dbReference type="GO" id="GO:0098552">
    <property type="term" value="C:side of membrane"/>
    <property type="evidence" value="ECO:0007669"/>
    <property type="project" value="UniProtKB-KW"/>
</dbReference>
<evidence type="ECO:0000256" key="4">
    <source>
        <dbReference type="ARBA" id="ARBA00010031"/>
    </source>
</evidence>
<feature type="domain" description="CFEM" evidence="17">
    <location>
        <begin position="1"/>
        <end position="115"/>
    </location>
</feature>
<dbReference type="Proteomes" id="UP000522262">
    <property type="component" value="Unassembled WGS sequence"/>
</dbReference>
<comment type="subcellular location">
    <subcellularLocation>
        <location evidence="2">Membrane</location>
        <topology evidence="2">Lipid-anchor</topology>
        <topology evidence="2">GPI-anchor</topology>
    </subcellularLocation>
    <subcellularLocation>
        <location evidence="1">Membrane</location>
        <topology evidence="1">Multi-pass membrane protein</topology>
    </subcellularLocation>
    <subcellularLocation>
        <location evidence="3">Secreted</location>
    </subcellularLocation>
</comment>
<evidence type="ECO:0000313" key="19">
    <source>
        <dbReference type="Proteomes" id="UP000522262"/>
    </source>
</evidence>
<evidence type="ECO:0000256" key="13">
    <source>
        <dbReference type="ARBA" id="ARBA00038359"/>
    </source>
</evidence>
<evidence type="ECO:0000256" key="12">
    <source>
        <dbReference type="ARBA" id="ARBA00023288"/>
    </source>
</evidence>
<feature type="binding site" description="axial binding residue" evidence="14">
    <location>
        <position position="49"/>
    </location>
    <ligand>
        <name>heme</name>
        <dbReference type="ChEBI" id="CHEBI:30413"/>
    </ligand>
    <ligandPart>
        <name>Fe</name>
        <dbReference type="ChEBI" id="CHEBI:18248"/>
    </ligandPart>
</feature>
<accession>A0A8H5N0H7</accession>
<gene>
    <name evidence="18" type="ORF">FMEXI_5103</name>
</gene>
<keyword evidence="14" id="KW-0408">Iron</keyword>
<feature type="transmembrane region" description="Helical" evidence="15">
    <location>
        <begin position="291"/>
        <end position="310"/>
    </location>
</feature>
<keyword evidence="8 16" id="KW-0732">Signal</keyword>
<keyword evidence="7 15" id="KW-0812">Transmembrane</keyword>
<evidence type="ECO:0000259" key="17">
    <source>
        <dbReference type="PROSITE" id="PS52012"/>
    </source>
</evidence>
<evidence type="ECO:0000256" key="7">
    <source>
        <dbReference type="ARBA" id="ARBA00022692"/>
    </source>
</evidence>
<evidence type="ECO:0000256" key="9">
    <source>
        <dbReference type="ARBA" id="ARBA00022989"/>
    </source>
</evidence>
<dbReference type="InterPro" id="IPR052337">
    <property type="entry name" value="SAT4-like"/>
</dbReference>
<keyword evidence="5" id="KW-0964">Secreted</keyword>
<feature type="transmembrane region" description="Helical" evidence="15">
    <location>
        <begin position="210"/>
        <end position="231"/>
    </location>
</feature>
<name>A0A8H5N0H7_9HYPO</name>
<keyword evidence="14" id="KW-0479">Metal-binding</keyword>
<keyword evidence="12" id="KW-0449">Lipoprotein</keyword>
<keyword evidence="6" id="KW-0325">Glycoprotein</keyword>
<evidence type="ECO:0000256" key="3">
    <source>
        <dbReference type="ARBA" id="ARBA00004613"/>
    </source>
</evidence>
<evidence type="ECO:0000256" key="1">
    <source>
        <dbReference type="ARBA" id="ARBA00004141"/>
    </source>
</evidence>
<evidence type="ECO:0000256" key="10">
    <source>
        <dbReference type="ARBA" id="ARBA00023136"/>
    </source>
</evidence>
<feature type="transmembrane region" description="Helical" evidence="15">
    <location>
        <begin position="623"/>
        <end position="643"/>
    </location>
</feature>
<evidence type="ECO:0000256" key="11">
    <source>
        <dbReference type="ARBA" id="ARBA00023157"/>
    </source>
</evidence>
<feature type="disulfide bond" evidence="14">
    <location>
        <begin position="35"/>
        <end position="66"/>
    </location>
</feature>
<proteinExistence type="inferred from homology"/>
<keyword evidence="14" id="KW-0349">Heme</keyword>
<evidence type="ECO:0000256" key="5">
    <source>
        <dbReference type="ARBA" id="ARBA00022525"/>
    </source>
</evidence>
<feature type="chain" id="PRO_5034385165" evidence="16">
    <location>
        <begin position="18"/>
        <end position="725"/>
    </location>
</feature>
<evidence type="ECO:0000256" key="15">
    <source>
        <dbReference type="SAM" id="Phobius"/>
    </source>
</evidence>
<feature type="transmembrane region" description="Helical" evidence="15">
    <location>
        <begin position="330"/>
        <end position="354"/>
    </location>
</feature>
<evidence type="ECO:0000256" key="6">
    <source>
        <dbReference type="ARBA" id="ARBA00022622"/>
    </source>
</evidence>
<evidence type="ECO:0000256" key="2">
    <source>
        <dbReference type="ARBA" id="ARBA00004589"/>
    </source>
</evidence>
<dbReference type="GO" id="GO:0046872">
    <property type="term" value="F:metal ion binding"/>
    <property type="evidence" value="ECO:0007669"/>
    <property type="project" value="UniProtKB-UniRule"/>
</dbReference>
<evidence type="ECO:0000313" key="18">
    <source>
        <dbReference type="EMBL" id="KAF5547777.1"/>
    </source>
</evidence>
<sequence>MKWIVPFLVVFVPLVAAADATKELLTNLPACAAPCYEDAIKKSDCNSTDVKCVCSTQVIIQTAEACAAQACHVRDSLTTLNMTYTYCEVPVRNKTPIFINVTIVLGVISGVATALRLWSKFFFTKTELGLDDLFIVLTLFIGMPSTAMNIHGTAGHGEGRDIWTLEFDDITKFGFYFWLLEVFYFAQVSLLKTSLLFFYLRIFPGNAQKLLWGTIIFNSVFGVLFMFLAAFQCTPVSYFWLNWDGEHKGTCMNSTAIGWANASISVAVDVWMLAVPMWYLRKLKLHWKKKIGVAAMFIVGTFVTVVSIIRLQFLVDLGSSHNPTYDQTDISIWSTVEINVGIICASMPALRVILVRLFPSLGGSSYDSSKYNNYGEHYGRKSHIMSRSRARVELPSHTGDSIHTPEHGGIELQRTFHVQYSENDEQSLVNGESKFNKTQVTTQMRSESPSDRSLYVQRIVNKGGAFTFVSIEDKSESKPNNKKHSKVKDNMGSSCIEGVAITIQPQSQVPPMNHDCNVFRQFETCRESANGHLRKYFEYVGHEKIQEDLPGLYARPLQSRGSEADLNARLSQTNAIHDLVKLDDILGRIKQEERPYLKAISPLVVAWTAFCVTLPYATPQGDLSVFFKIGAVAGVLAIAAQLVRKFLQLRKITPLQHKVRGLVRAFKNGTIRDYLSRVLYLAATPCAQIQPYAACDAAPRYIAAQLAWLSGTVLETVNFLFWTDL</sequence>
<reference evidence="18 19" key="1">
    <citation type="submission" date="2020-05" db="EMBL/GenBank/DDBJ databases">
        <title>Identification and distribution of gene clusters putatively required for synthesis of sphingolipid metabolism inhibitors in phylogenetically diverse species of the filamentous fungus Fusarium.</title>
        <authorList>
            <person name="Kim H.-S."/>
            <person name="Busman M."/>
            <person name="Brown D.W."/>
            <person name="Divon H."/>
            <person name="Uhlig S."/>
            <person name="Proctor R.H."/>
        </authorList>
    </citation>
    <scope>NUCLEOTIDE SEQUENCE [LARGE SCALE GENOMIC DNA]</scope>
    <source>
        <strain evidence="18 19">NRRL 53147</strain>
    </source>
</reference>
<keyword evidence="19" id="KW-1185">Reference proteome</keyword>
<feature type="transmembrane region" description="Helical" evidence="15">
    <location>
        <begin position="130"/>
        <end position="150"/>
    </location>
</feature>
<keyword evidence="10 15" id="KW-0472">Membrane</keyword>
<organism evidence="18 19">
    <name type="scientific">Fusarium mexicanum</name>
    <dbReference type="NCBI Taxonomy" id="751941"/>
    <lineage>
        <taxon>Eukaryota</taxon>
        <taxon>Fungi</taxon>
        <taxon>Dikarya</taxon>
        <taxon>Ascomycota</taxon>
        <taxon>Pezizomycotina</taxon>
        <taxon>Sordariomycetes</taxon>
        <taxon>Hypocreomycetidae</taxon>
        <taxon>Hypocreales</taxon>
        <taxon>Nectriaceae</taxon>
        <taxon>Fusarium</taxon>
        <taxon>Fusarium fujikuroi species complex</taxon>
    </lineage>
</organism>
<keyword evidence="6" id="KW-0336">GPI-anchor</keyword>
<evidence type="ECO:0000256" key="16">
    <source>
        <dbReference type="SAM" id="SignalP"/>
    </source>
</evidence>
<comment type="similarity">
    <text evidence="4">Belongs to the RBT5 family.</text>
</comment>
<keyword evidence="11 14" id="KW-1015">Disulfide bond</keyword>
<dbReference type="PROSITE" id="PS52012">
    <property type="entry name" value="CFEM"/>
    <property type="match status" value="1"/>
</dbReference>
<evidence type="ECO:0000256" key="8">
    <source>
        <dbReference type="ARBA" id="ARBA00022729"/>
    </source>
</evidence>
<comment type="caution">
    <text evidence="18">The sequence shown here is derived from an EMBL/GenBank/DDBJ whole genome shotgun (WGS) entry which is preliminary data.</text>
</comment>
<comment type="similarity">
    <text evidence="13">Belongs to the SAT4 family.</text>
</comment>
<keyword evidence="9 15" id="KW-1133">Transmembrane helix</keyword>
<feature type="transmembrane region" description="Helical" evidence="15">
    <location>
        <begin position="256"/>
        <end position="279"/>
    </location>
</feature>